<comment type="caution">
    <text evidence="2">The sequence shown here is derived from an EMBL/GenBank/DDBJ whole genome shotgun (WGS) entry which is preliminary data.</text>
</comment>
<name>A0ABW9QSI6_9ACTN</name>
<feature type="domain" description="NADH pyrophosphatase-like N-terminal" evidence="1">
    <location>
        <begin position="24"/>
        <end position="100"/>
    </location>
</feature>
<evidence type="ECO:0000313" key="2">
    <source>
        <dbReference type="EMBL" id="MST32632.1"/>
    </source>
</evidence>
<reference evidence="2 3" key="1">
    <citation type="submission" date="2019-11" db="EMBL/GenBank/DDBJ databases">
        <title>Acidiferrimicrobium australis gen. nov., sp. nov., an acidophilic and obligately heterotrophic, member of the Actinobacteria that catalyses dissimilatory oxido- reduction of iron isolated from metal-rich acidic water in Chile.</title>
        <authorList>
            <person name="Gonzalez D."/>
            <person name="Huber K."/>
            <person name="Hedrich S."/>
            <person name="Rojas-Villalobos C."/>
            <person name="Quatrini R."/>
            <person name="Dinamarca M.A."/>
            <person name="Schwarz A."/>
            <person name="Canales C."/>
            <person name="Nancucheo I."/>
        </authorList>
    </citation>
    <scope>NUCLEOTIDE SEQUENCE [LARGE SCALE GENOMIC DNA]</scope>
    <source>
        <strain evidence="2 3">USS-CCA1</strain>
    </source>
</reference>
<evidence type="ECO:0000259" key="1">
    <source>
        <dbReference type="Pfam" id="PF09296"/>
    </source>
</evidence>
<dbReference type="InterPro" id="IPR015375">
    <property type="entry name" value="NADH_PPase-like_N"/>
</dbReference>
<keyword evidence="3" id="KW-1185">Reference proteome</keyword>
<dbReference type="EMBL" id="WJHE01000347">
    <property type="protein sequence ID" value="MST32632.1"/>
    <property type="molecule type" value="Genomic_DNA"/>
</dbReference>
<protein>
    <recommendedName>
        <fullName evidence="1">NADH pyrophosphatase-like N-terminal domain-containing protein</fullName>
    </recommendedName>
</protein>
<sequence length="100" mass="10071">MRYAGRVPFVPLTTPPEPAPDAAAWLVVREGEVLVVGEEATAAPSPPGGSPGWPAALPAELEAATDTDPVFLGVEGGRACWAQGVGAGTPAPTGTRWVGL</sequence>
<organism evidence="2 3">
    <name type="scientific">Acidiferrimicrobium australe</name>
    <dbReference type="NCBI Taxonomy" id="2664430"/>
    <lineage>
        <taxon>Bacteria</taxon>
        <taxon>Bacillati</taxon>
        <taxon>Actinomycetota</taxon>
        <taxon>Acidimicrobiia</taxon>
        <taxon>Acidimicrobiales</taxon>
        <taxon>Acidimicrobiaceae</taxon>
        <taxon>Acidiferrimicrobium</taxon>
    </lineage>
</organism>
<feature type="non-terminal residue" evidence="2">
    <location>
        <position position="100"/>
    </location>
</feature>
<gene>
    <name evidence="2" type="ORF">GHK86_07850</name>
</gene>
<proteinExistence type="predicted"/>
<evidence type="ECO:0000313" key="3">
    <source>
        <dbReference type="Proteomes" id="UP000437736"/>
    </source>
</evidence>
<accession>A0ABW9QSI6</accession>
<dbReference type="Proteomes" id="UP000437736">
    <property type="component" value="Unassembled WGS sequence"/>
</dbReference>
<dbReference type="Pfam" id="PF09296">
    <property type="entry name" value="NUDIX-like"/>
    <property type="match status" value="1"/>
</dbReference>